<sequence length="358" mass="39452">MTSEPTTRKLTRRHVLAASAAAAAGSFITPVRAAPPEPTKITPALIEAAKKEGKFSWYTSVDLALAEKVAKAFEARYPGVTMKVERSGAERNFQRIGQEFQNRIYNCDVVNSSDAAHLIVWKRAKMLAPFVPEDVAQYFPAAHKDPDGMFASWRITLCPIAYNTKLVKAEDAPKSYADLLDPKWSGKLVKAHPGYSGTIMTATQQLSRDLGWSWFEKLAKQKVMQVQSATEPPKKLAQGERAVMADGGEYVAEELKTRGEPVEIVYAAEGTPLITGPSAIMANAPNPNAARLFHAWSMTREAQQLNIDVGALRSAHPQAVDRPDMKKFSDIKLMREEASVVADQADALKAQYVKYFKV</sequence>
<dbReference type="Proteomes" id="UP001198862">
    <property type="component" value="Unassembled WGS sequence"/>
</dbReference>
<feature type="signal peptide" evidence="3">
    <location>
        <begin position="1"/>
        <end position="33"/>
    </location>
</feature>
<keyword evidence="5" id="KW-1185">Reference proteome</keyword>
<dbReference type="Pfam" id="PF13416">
    <property type="entry name" value="SBP_bac_8"/>
    <property type="match status" value="1"/>
</dbReference>
<feature type="chain" id="PRO_5046938519" evidence="3">
    <location>
        <begin position="34"/>
        <end position="358"/>
    </location>
</feature>
<gene>
    <name evidence="4" type="ORF">LJ725_18235</name>
</gene>
<accession>A0ABS8KXT3</accession>
<dbReference type="RefSeq" id="WP_230552074.1">
    <property type="nucleotide sequence ID" value="NZ_JAJISD010000008.1"/>
</dbReference>
<dbReference type="InterPro" id="IPR006059">
    <property type="entry name" value="SBP"/>
</dbReference>
<protein>
    <submittedName>
        <fullName evidence="4">Extracellular solute-binding protein</fullName>
    </submittedName>
</protein>
<dbReference type="PIRSF" id="PIRSF002825">
    <property type="entry name" value="CfbpA"/>
    <property type="match status" value="1"/>
</dbReference>
<evidence type="ECO:0000256" key="2">
    <source>
        <dbReference type="ARBA" id="ARBA00022764"/>
    </source>
</evidence>
<evidence type="ECO:0000313" key="5">
    <source>
        <dbReference type="Proteomes" id="UP001198862"/>
    </source>
</evidence>
<evidence type="ECO:0000256" key="3">
    <source>
        <dbReference type="SAM" id="SignalP"/>
    </source>
</evidence>
<evidence type="ECO:0000256" key="1">
    <source>
        <dbReference type="ARBA" id="ARBA00022729"/>
    </source>
</evidence>
<reference evidence="4 5" key="1">
    <citation type="submission" date="2021-11" db="EMBL/GenBank/DDBJ databases">
        <authorList>
            <person name="Lee D.-H."/>
            <person name="Kim S.-B."/>
        </authorList>
    </citation>
    <scope>NUCLEOTIDE SEQUENCE [LARGE SCALE GENOMIC DNA]</scope>
    <source>
        <strain evidence="4 5">KCTC 52223</strain>
    </source>
</reference>
<evidence type="ECO:0000313" key="4">
    <source>
        <dbReference type="EMBL" id="MCC8430916.1"/>
    </source>
</evidence>
<dbReference type="PROSITE" id="PS51318">
    <property type="entry name" value="TAT"/>
    <property type="match status" value="1"/>
</dbReference>
<dbReference type="SUPFAM" id="SSF53850">
    <property type="entry name" value="Periplasmic binding protein-like II"/>
    <property type="match status" value="1"/>
</dbReference>
<dbReference type="EMBL" id="JAJISD010000008">
    <property type="protein sequence ID" value="MCC8430916.1"/>
    <property type="molecule type" value="Genomic_DNA"/>
</dbReference>
<dbReference type="PANTHER" id="PTHR30006">
    <property type="entry name" value="THIAMINE-BINDING PERIPLASMIC PROTEIN-RELATED"/>
    <property type="match status" value="1"/>
</dbReference>
<dbReference type="Gene3D" id="3.40.190.10">
    <property type="entry name" value="Periplasmic binding protein-like II"/>
    <property type="match status" value="2"/>
</dbReference>
<dbReference type="PANTHER" id="PTHR30006:SF24">
    <property type="entry name" value="SLL0237 PROTEIN"/>
    <property type="match status" value="1"/>
</dbReference>
<dbReference type="InterPro" id="IPR006311">
    <property type="entry name" value="TAT_signal"/>
</dbReference>
<comment type="caution">
    <text evidence="4">The sequence shown here is derived from an EMBL/GenBank/DDBJ whole genome shotgun (WGS) entry which is preliminary data.</text>
</comment>
<keyword evidence="2" id="KW-0574">Periplasm</keyword>
<keyword evidence="1 3" id="KW-0732">Signal</keyword>
<proteinExistence type="predicted"/>
<name>A0ABS8KXT3_9HYPH</name>
<dbReference type="InterPro" id="IPR026045">
    <property type="entry name" value="Ferric-bd"/>
</dbReference>
<organism evidence="4 5">
    <name type="scientific">Reyranella aquatilis</name>
    <dbReference type="NCBI Taxonomy" id="2035356"/>
    <lineage>
        <taxon>Bacteria</taxon>
        <taxon>Pseudomonadati</taxon>
        <taxon>Pseudomonadota</taxon>
        <taxon>Alphaproteobacteria</taxon>
        <taxon>Hyphomicrobiales</taxon>
        <taxon>Reyranellaceae</taxon>
        <taxon>Reyranella</taxon>
    </lineage>
</organism>